<dbReference type="SFLD" id="SFLDG01140">
    <property type="entry name" value="C2.B:_Phosphomannomutase_and_P"/>
    <property type="match status" value="1"/>
</dbReference>
<gene>
    <name evidence="1" type="ORF">HMPREF9470_01723</name>
</gene>
<dbReference type="InterPro" id="IPR023214">
    <property type="entry name" value="HAD_sf"/>
</dbReference>
<dbReference type="GeneID" id="93165121"/>
<dbReference type="Gene3D" id="3.40.50.1000">
    <property type="entry name" value="HAD superfamily/HAD-like"/>
    <property type="match status" value="1"/>
</dbReference>
<proteinExistence type="predicted"/>
<organism evidence="1 2">
    <name type="scientific">[Clostridium] citroniae WAL-19142</name>
    <dbReference type="NCBI Taxonomy" id="742734"/>
    <lineage>
        <taxon>Bacteria</taxon>
        <taxon>Bacillati</taxon>
        <taxon>Bacillota</taxon>
        <taxon>Clostridia</taxon>
        <taxon>Lachnospirales</taxon>
        <taxon>Lachnospiraceae</taxon>
        <taxon>Enterocloster</taxon>
    </lineage>
</organism>
<dbReference type="RefSeq" id="WP_048929680.1">
    <property type="nucleotide sequence ID" value="NZ_KQ235877.1"/>
</dbReference>
<dbReference type="PANTHER" id="PTHR10000">
    <property type="entry name" value="PHOSPHOSERINE PHOSPHATASE"/>
    <property type="match status" value="1"/>
</dbReference>
<dbReference type="CDD" id="cd07516">
    <property type="entry name" value="HAD_Pase"/>
    <property type="match status" value="1"/>
</dbReference>
<sequence length="301" mass="33242">MGIRLIASDMDGTLLDRHSDVSEANIRAIQALDEYGVEFIICSGRDYGGAKALLESKGIKCGFICLSGAAVYDREGKRLLEIPMARQDVADAEAVLLSRGATMKFMTSGGWYSTSKREAVLDELCRHWNGGIADPGRLPPLLRERVEERMDSITFIRHSSEIPSQVSVYKICADDLAEETVMEIKDEFQAYAELAVASSFPTNIEVTGKNAQKGLALKYYAGRKQIPLEDVMVLGDSDNDLSMFTQDFGWTVAMSNSMPCILEAARYRTLSNEEDGVAWAIRTYVFGETDWGNESENGLGK</sequence>
<dbReference type="NCBIfam" id="TIGR00099">
    <property type="entry name" value="Cof-subfamily"/>
    <property type="match status" value="1"/>
</dbReference>
<dbReference type="Gene3D" id="3.30.1240.10">
    <property type="match status" value="1"/>
</dbReference>
<dbReference type="SUPFAM" id="SSF56784">
    <property type="entry name" value="HAD-like"/>
    <property type="match status" value="1"/>
</dbReference>
<dbReference type="GO" id="GO:0005829">
    <property type="term" value="C:cytosol"/>
    <property type="evidence" value="ECO:0007669"/>
    <property type="project" value="TreeGrafter"/>
</dbReference>
<reference evidence="1 2" key="1">
    <citation type="submission" date="2011-04" db="EMBL/GenBank/DDBJ databases">
        <title>The Genome Sequence of Clostridium citroniae WAL-19142.</title>
        <authorList>
            <consortium name="The Broad Institute Genome Sequencing Platform"/>
            <person name="Earl A."/>
            <person name="Ward D."/>
            <person name="Feldgarden M."/>
            <person name="Gevers D."/>
            <person name="Warren Y.A."/>
            <person name="Tyrrell K.L."/>
            <person name="Citron D.M."/>
            <person name="Goldstein E.J."/>
            <person name="Daigneault M."/>
            <person name="Allen-Vercoe E."/>
            <person name="Young S.K."/>
            <person name="Zeng Q."/>
            <person name="Gargeya S."/>
            <person name="Fitzgerald M."/>
            <person name="Haas B."/>
            <person name="Abouelleil A."/>
            <person name="Alvarado L."/>
            <person name="Arachchi H.M."/>
            <person name="Berlin A."/>
            <person name="Brown A."/>
            <person name="Chapman S.B."/>
            <person name="Chen Z."/>
            <person name="Dunbar C."/>
            <person name="Freedman E."/>
            <person name="Gearin G."/>
            <person name="Gellesch M."/>
            <person name="Goldberg J."/>
            <person name="Griggs A."/>
            <person name="Gujja S."/>
            <person name="Heilman E.R."/>
            <person name="Heiman D."/>
            <person name="Howarth C."/>
            <person name="Larson L."/>
            <person name="Lui A."/>
            <person name="MacDonald P.J."/>
            <person name="Mehta T."/>
            <person name="Montmayeur A."/>
            <person name="Murphy C."/>
            <person name="Neiman D."/>
            <person name="Pearson M."/>
            <person name="Priest M."/>
            <person name="Roberts A."/>
            <person name="Saif S."/>
            <person name="Shea T."/>
            <person name="Shenoy N."/>
            <person name="Sisk P."/>
            <person name="Stolte C."/>
            <person name="Sykes S."/>
            <person name="White J."/>
            <person name="Yandava C."/>
            <person name="Wortman J."/>
            <person name="Nusbaum C."/>
            <person name="Birren B."/>
        </authorList>
    </citation>
    <scope>NUCLEOTIDE SEQUENCE [LARGE SCALE GENOMIC DNA]</scope>
    <source>
        <strain evidence="1 2">WAL-19142</strain>
    </source>
</reference>
<dbReference type="PATRIC" id="fig|742734.4.peg.1847"/>
<dbReference type="SFLD" id="SFLDS00003">
    <property type="entry name" value="Haloacid_Dehalogenase"/>
    <property type="match status" value="1"/>
</dbReference>
<protein>
    <recommendedName>
        <fullName evidence="3">Cof-like hydrolase</fullName>
    </recommendedName>
</protein>
<evidence type="ECO:0000313" key="1">
    <source>
        <dbReference type="EMBL" id="KMW21618.1"/>
    </source>
</evidence>
<dbReference type="Pfam" id="PF08282">
    <property type="entry name" value="Hydrolase_3"/>
    <property type="match status" value="1"/>
</dbReference>
<dbReference type="GO" id="GO:0000287">
    <property type="term" value="F:magnesium ion binding"/>
    <property type="evidence" value="ECO:0007669"/>
    <property type="project" value="TreeGrafter"/>
</dbReference>
<dbReference type="NCBIfam" id="TIGR01484">
    <property type="entry name" value="HAD-SF-IIB"/>
    <property type="match status" value="1"/>
</dbReference>
<accession>A0A0J9C8Z8</accession>
<dbReference type="GO" id="GO:0016791">
    <property type="term" value="F:phosphatase activity"/>
    <property type="evidence" value="ECO:0007669"/>
    <property type="project" value="TreeGrafter"/>
</dbReference>
<dbReference type="AlphaFoldDB" id="A0A0J9C8Z8"/>
<dbReference type="OrthoDB" id="9781413at2"/>
<name>A0A0J9C8Z8_9FIRM</name>
<evidence type="ECO:0000313" key="2">
    <source>
        <dbReference type="Proteomes" id="UP000037392"/>
    </source>
</evidence>
<comment type="caution">
    <text evidence="1">The sequence shown here is derived from an EMBL/GenBank/DDBJ whole genome shotgun (WGS) entry which is preliminary data.</text>
</comment>
<dbReference type="InterPro" id="IPR036412">
    <property type="entry name" value="HAD-like_sf"/>
</dbReference>
<dbReference type="PANTHER" id="PTHR10000:SF55">
    <property type="entry name" value="5-AMINO-6-(5-PHOSPHO-D-RIBITYLAMINO)URACIL PHOSPHATASE YCSE"/>
    <property type="match status" value="1"/>
</dbReference>
<dbReference type="EMBL" id="ADLK01000015">
    <property type="protein sequence ID" value="KMW21618.1"/>
    <property type="molecule type" value="Genomic_DNA"/>
</dbReference>
<evidence type="ECO:0008006" key="3">
    <source>
        <dbReference type="Google" id="ProtNLM"/>
    </source>
</evidence>
<dbReference type="Proteomes" id="UP000037392">
    <property type="component" value="Unassembled WGS sequence"/>
</dbReference>
<dbReference type="InterPro" id="IPR006379">
    <property type="entry name" value="HAD-SF_hydro_IIB"/>
</dbReference>
<dbReference type="InterPro" id="IPR000150">
    <property type="entry name" value="Cof"/>
</dbReference>